<dbReference type="EMBL" id="JANBQF010000668">
    <property type="protein sequence ID" value="KAJ1999635.1"/>
    <property type="molecule type" value="Genomic_DNA"/>
</dbReference>
<dbReference type="PANTHER" id="PTHR35020">
    <property type="entry name" value="N-ACETYLGLUCOSAMINE-INDUCED PROTEIN 1"/>
    <property type="match status" value="1"/>
</dbReference>
<dbReference type="GO" id="GO:0006044">
    <property type="term" value="P:N-acetylglucosamine metabolic process"/>
    <property type="evidence" value="ECO:0007669"/>
    <property type="project" value="TreeGrafter"/>
</dbReference>
<dbReference type="InterPro" id="IPR022036">
    <property type="entry name" value="DUF3605"/>
</dbReference>
<dbReference type="GO" id="GO:0005737">
    <property type="term" value="C:cytoplasm"/>
    <property type="evidence" value="ECO:0007669"/>
    <property type="project" value="TreeGrafter"/>
</dbReference>
<comment type="caution">
    <text evidence="1">The sequence shown here is derived from an EMBL/GenBank/DDBJ whole genome shotgun (WGS) entry which is preliminary data.</text>
</comment>
<sequence>MDLLGRTAEQERVYSECMSEFCKEYGSVVSYILQVKLATFIADKTSEFLVLPNDFPYALAPDMSHYIVWSKQKLTAGVVPDLAIKQLIDAYLDEQIGAGLHEWAWFVNPVHLQSIPEAAHGHLIVKRL</sequence>
<gene>
    <name evidence="1" type="ORF">H4R26_004980</name>
</gene>
<dbReference type="PANTHER" id="PTHR35020:SF2">
    <property type="entry name" value="N-ACETYLGLUCOSAMINE-INDUCED PROTEIN 1"/>
    <property type="match status" value="1"/>
</dbReference>
<name>A0A9W8BA25_9FUNG</name>
<accession>A0A9W8BA25</accession>
<dbReference type="OrthoDB" id="498286at2759"/>
<protein>
    <submittedName>
        <fullName evidence="1">Uncharacterized protein</fullName>
    </submittedName>
</protein>
<organism evidence="1 2">
    <name type="scientific">Coemansia thaxteri</name>
    <dbReference type="NCBI Taxonomy" id="2663907"/>
    <lineage>
        <taxon>Eukaryota</taxon>
        <taxon>Fungi</taxon>
        <taxon>Fungi incertae sedis</taxon>
        <taxon>Zoopagomycota</taxon>
        <taxon>Kickxellomycotina</taxon>
        <taxon>Kickxellomycetes</taxon>
        <taxon>Kickxellales</taxon>
        <taxon>Kickxellaceae</taxon>
        <taxon>Coemansia</taxon>
    </lineage>
</organism>
<evidence type="ECO:0000313" key="1">
    <source>
        <dbReference type="EMBL" id="KAJ1999635.1"/>
    </source>
</evidence>
<dbReference type="Proteomes" id="UP001150907">
    <property type="component" value="Unassembled WGS sequence"/>
</dbReference>
<reference evidence="1" key="1">
    <citation type="submission" date="2022-07" db="EMBL/GenBank/DDBJ databases">
        <title>Phylogenomic reconstructions and comparative analyses of Kickxellomycotina fungi.</title>
        <authorList>
            <person name="Reynolds N.K."/>
            <person name="Stajich J.E."/>
            <person name="Barry K."/>
            <person name="Grigoriev I.V."/>
            <person name="Crous P."/>
            <person name="Smith M.E."/>
        </authorList>
    </citation>
    <scope>NUCLEOTIDE SEQUENCE</scope>
    <source>
        <strain evidence="1">IMI 214461</strain>
    </source>
</reference>
<proteinExistence type="predicted"/>
<dbReference type="Pfam" id="PF12239">
    <property type="entry name" value="DUF3605"/>
    <property type="match status" value="1"/>
</dbReference>
<keyword evidence="2" id="KW-1185">Reference proteome</keyword>
<dbReference type="AlphaFoldDB" id="A0A9W8BA25"/>
<evidence type="ECO:0000313" key="2">
    <source>
        <dbReference type="Proteomes" id="UP001150907"/>
    </source>
</evidence>